<dbReference type="EMBL" id="CP051685">
    <property type="protein sequence ID" value="QJE00475.1"/>
    <property type="molecule type" value="Genomic_DNA"/>
</dbReference>
<feature type="coiled-coil region" evidence="1">
    <location>
        <begin position="471"/>
        <end position="498"/>
    </location>
</feature>
<organism evidence="2 3">
    <name type="scientific">Massilia forsythiae</name>
    <dbReference type="NCBI Taxonomy" id="2728020"/>
    <lineage>
        <taxon>Bacteria</taxon>
        <taxon>Pseudomonadati</taxon>
        <taxon>Pseudomonadota</taxon>
        <taxon>Betaproteobacteria</taxon>
        <taxon>Burkholderiales</taxon>
        <taxon>Oxalobacteraceae</taxon>
        <taxon>Telluria group</taxon>
        <taxon>Massilia</taxon>
    </lineage>
</organism>
<reference evidence="2 3" key="1">
    <citation type="submission" date="2020-04" db="EMBL/GenBank/DDBJ databases">
        <title>Genome sequencing of novel species.</title>
        <authorList>
            <person name="Heo J."/>
            <person name="Kim S.-J."/>
            <person name="Kim J.-S."/>
            <person name="Hong S.-B."/>
            <person name="Kwon S.-W."/>
        </authorList>
    </citation>
    <scope>NUCLEOTIDE SEQUENCE [LARGE SCALE GENOMIC DNA]</scope>
    <source>
        <strain evidence="2 3">GN2-R2</strain>
    </source>
</reference>
<dbReference type="Proteomes" id="UP000502415">
    <property type="component" value="Chromosome"/>
</dbReference>
<evidence type="ECO:0000313" key="3">
    <source>
        <dbReference type="Proteomes" id="UP000502415"/>
    </source>
</evidence>
<name>A0A7Z2ZSQ7_9BURK</name>
<gene>
    <name evidence="2" type="ORF">HH212_10965</name>
</gene>
<dbReference type="InterPro" id="IPR027417">
    <property type="entry name" value="P-loop_NTPase"/>
</dbReference>
<proteinExistence type="predicted"/>
<dbReference type="AlphaFoldDB" id="A0A7Z2ZSQ7"/>
<dbReference type="RefSeq" id="WP_170202507.1">
    <property type="nucleotide sequence ID" value="NZ_CP051685.1"/>
</dbReference>
<dbReference type="KEGG" id="mfy:HH212_10965"/>
<dbReference type="Gene3D" id="3.40.50.300">
    <property type="entry name" value="P-loop containing nucleotide triphosphate hydrolases"/>
    <property type="match status" value="1"/>
</dbReference>
<keyword evidence="1" id="KW-0175">Coiled coil</keyword>
<evidence type="ECO:0000313" key="2">
    <source>
        <dbReference type="EMBL" id="QJE00475.1"/>
    </source>
</evidence>
<protein>
    <submittedName>
        <fullName evidence="2">Chromosome partitioning protein ParA</fullName>
    </submittedName>
</protein>
<keyword evidence="3" id="KW-1185">Reference proteome</keyword>
<feature type="coiled-coil region" evidence="1">
    <location>
        <begin position="287"/>
        <end position="356"/>
    </location>
</feature>
<accession>A0A7Z2ZSQ7</accession>
<sequence>MDDAAAPPIDHARPRLWVETLWLLDSLTTLQPLREIPFRCGLNLIVSPPGKGSAGHGVGKTALCQLLRFVLDDPLWSDGSTLRDELLHSRKLKEGAVAARVHVGGEVWTVLKPWAYRKQYRASRTADWRQLAANEVENELSAYQTALRQHLVAILPVQKLPGSEQPIEWHQILAWCSRDQNARYQNYYQWRSDGVKFSLPAKSPAALMQIVLGLMHDAGTLRELDSTAKTLEEQKTKLQDLREEPARLLTHVRRQLTRRLNVSATTPFRQDGLLELPNLIGLAKQRQGAYQQELRDIEAEREELTARRQSWLETRAPLKSSIDLLTNEIQQIEALIAGDMQRVTELQNEAASLQQQLPTRCDAGNLLRRDCSYVISRIEQTQLDRSQRITGHQRSTQALENDMLPLRSRLQELRADIAPIDLELADIDKKTTALSTRQAQSLSAAQLLDDALEDYEHYDGIATGKSSTADIVSVERQLESTQRRHDQLQIRLDKERAALNGRHQVISSAMHAVAKALPSFHWGVLSNDDKRRTRPFQMGPMHSTTFKVLEILAGDIACLLDSSNAQSYHPGFLLHDSPREAEMSESMLWALLGHVASAGDDSTQYIVTTSTEPVEAFRPYVRLRLYADNDDGFLLRHRMGVEQMPLT</sequence>
<evidence type="ECO:0000256" key="1">
    <source>
        <dbReference type="SAM" id="Coils"/>
    </source>
</evidence>